<comment type="caution">
    <text evidence="1">The sequence shown here is derived from an EMBL/GenBank/DDBJ whole genome shotgun (WGS) entry which is preliminary data.</text>
</comment>
<sequence>MDSFTTLTPTRNEFIVSTPIQSEFPSTSTVESSENSCAAIPTTPKSTTSFGFDSDFEPISDSLFNNMPVDEEKASNSGSWVYCVIA</sequence>
<evidence type="ECO:0000313" key="2">
    <source>
        <dbReference type="Proteomes" id="UP001498398"/>
    </source>
</evidence>
<dbReference type="Pfam" id="PF08015">
    <property type="entry name" value="Pheromone"/>
    <property type="match status" value="1"/>
</dbReference>
<evidence type="ECO:0000313" key="1">
    <source>
        <dbReference type="EMBL" id="KAK7455753.1"/>
    </source>
</evidence>
<gene>
    <name evidence="1" type="ORF">VKT23_010785</name>
</gene>
<accession>A0ABR1JA49</accession>
<name>A0ABR1JA49_9AGAR</name>
<dbReference type="InterPro" id="IPR012597">
    <property type="entry name" value="Pheromone"/>
</dbReference>
<keyword evidence="2" id="KW-1185">Reference proteome</keyword>
<organism evidence="1 2">
    <name type="scientific">Marasmiellus scandens</name>
    <dbReference type="NCBI Taxonomy" id="2682957"/>
    <lineage>
        <taxon>Eukaryota</taxon>
        <taxon>Fungi</taxon>
        <taxon>Dikarya</taxon>
        <taxon>Basidiomycota</taxon>
        <taxon>Agaricomycotina</taxon>
        <taxon>Agaricomycetes</taxon>
        <taxon>Agaricomycetidae</taxon>
        <taxon>Agaricales</taxon>
        <taxon>Marasmiineae</taxon>
        <taxon>Omphalotaceae</taxon>
        <taxon>Marasmiellus</taxon>
    </lineage>
</organism>
<dbReference type="EMBL" id="JBANRG010000022">
    <property type="protein sequence ID" value="KAK7455753.1"/>
    <property type="molecule type" value="Genomic_DNA"/>
</dbReference>
<dbReference type="Proteomes" id="UP001498398">
    <property type="component" value="Unassembled WGS sequence"/>
</dbReference>
<protein>
    <submittedName>
        <fullName evidence="1">Uncharacterized protein</fullName>
    </submittedName>
</protein>
<proteinExistence type="predicted"/>
<reference evidence="1 2" key="1">
    <citation type="submission" date="2024-01" db="EMBL/GenBank/DDBJ databases">
        <title>A draft genome for the cacao thread blight pathogen Marasmiellus scandens.</title>
        <authorList>
            <person name="Baruah I.K."/>
            <person name="Leung J."/>
            <person name="Bukari Y."/>
            <person name="Amoako-Attah I."/>
            <person name="Meinhardt L.W."/>
            <person name="Bailey B.A."/>
            <person name="Cohen S.P."/>
        </authorList>
    </citation>
    <scope>NUCLEOTIDE SEQUENCE [LARGE SCALE GENOMIC DNA]</scope>
    <source>
        <strain evidence="1 2">GH-19</strain>
    </source>
</reference>